<name>A0A8T2PPC3_9TELE</name>
<evidence type="ECO:0000313" key="5">
    <source>
        <dbReference type="Proteomes" id="UP000824540"/>
    </source>
</evidence>
<feature type="compositionally biased region" description="Polar residues" evidence="2">
    <location>
        <begin position="474"/>
        <end position="483"/>
    </location>
</feature>
<reference evidence="4" key="1">
    <citation type="thesis" date="2021" institute="BYU ScholarsArchive" country="Provo, UT, USA">
        <title>Applications of and Algorithms for Genome Assembly and Genomic Analyses with an Emphasis on Marine Teleosts.</title>
        <authorList>
            <person name="Pickett B.D."/>
        </authorList>
    </citation>
    <scope>NUCLEOTIDE SEQUENCE</scope>
    <source>
        <strain evidence="4">HI-2016</strain>
    </source>
</reference>
<comment type="similarity">
    <text evidence="1">Belongs to the opioid growth factor receptor family.</text>
</comment>
<organism evidence="4 5">
    <name type="scientific">Albula glossodonta</name>
    <name type="common">roundjaw bonefish</name>
    <dbReference type="NCBI Taxonomy" id="121402"/>
    <lineage>
        <taxon>Eukaryota</taxon>
        <taxon>Metazoa</taxon>
        <taxon>Chordata</taxon>
        <taxon>Craniata</taxon>
        <taxon>Vertebrata</taxon>
        <taxon>Euteleostomi</taxon>
        <taxon>Actinopterygii</taxon>
        <taxon>Neopterygii</taxon>
        <taxon>Teleostei</taxon>
        <taxon>Albuliformes</taxon>
        <taxon>Albulidae</taxon>
        <taxon>Albula</taxon>
    </lineage>
</organism>
<feature type="region of interest" description="Disordered" evidence="2">
    <location>
        <begin position="461"/>
        <end position="554"/>
    </location>
</feature>
<feature type="region of interest" description="Disordered" evidence="2">
    <location>
        <begin position="77"/>
        <end position="101"/>
    </location>
</feature>
<evidence type="ECO:0000259" key="3">
    <source>
        <dbReference type="Pfam" id="PF04664"/>
    </source>
</evidence>
<feature type="compositionally biased region" description="Polar residues" evidence="2">
    <location>
        <begin position="418"/>
        <end position="430"/>
    </location>
</feature>
<feature type="compositionally biased region" description="Basic and acidic residues" evidence="2">
    <location>
        <begin position="646"/>
        <end position="670"/>
    </location>
</feature>
<evidence type="ECO:0000256" key="1">
    <source>
        <dbReference type="ARBA" id="ARBA00010365"/>
    </source>
</evidence>
<keyword evidence="5" id="KW-1185">Reference proteome</keyword>
<dbReference type="Proteomes" id="UP000824540">
    <property type="component" value="Unassembled WGS sequence"/>
</dbReference>
<evidence type="ECO:0000313" key="4">
    <source>
        <dbReference type="EMBL" id="KAG9353199.1"/>
    </source>
</evidence>
<dbReference type="GO" id="GO:0140625">
    <property type="term" value="F:opioid growth factor receptor activity"/>
    <property type="evidence" value="ECO:0007669"/>
    <property type="project" value="InterPro"/>
</dbReference>
<dbReference type="InterPro" id="IPR039574">
    <property type="entry name" value="OGFr"/>
</dbReference>
<feature type="region of interest" description="Disordered" evidence="2">
    <location>
        <begin position="567"/>
        <end position="726"/>
    </location>
</feature>
<feature type="region of interest" description="Disordered" evidence="2">
    <location>
        <begin position="395"/>
        <end position="449"/>
    </location>
</feature>
<dbReference type="Pfam" id="PF04664">
    <property type="entry name" value="OGFr_N"/>
    <property type="match status" value="1"/>
</dbReference>
<dbReference type="PANTHER" id="PTHR14015:SF1">
    <property type="entry name" value="OPIOID GROWTH FACTOR RECEPTOR"/>
    <property type="match status" value="1"/>
</dbReference>
<dbReference type="InterPro" id="IPR006757">
    <property type="entry name" value="OGF_rcpt"/>
</dbReference>
<dbReference type="AlphaFoldDB" id="A0A8T2PPC3"/>
<feature type="compositionally biased region" description="Polar residues" evidence="2">
    <location>
        <begin position="630"/>
        <end position="640"/>
    </location>
</feature>
<feature type="compositionally biased region" description="Polar residues" evidence="2">
    <location>
        <begin position="491"/>
        <end position="502"/>
    </location>
</feature>
<accession>A0A8T2PPC3</accession>
<sequence>FNSDKFLKSNPDGCVFSLAVLTSLSTSLGFCFMLSPDLPSAVSVCARILCSILGSMSSKSSWEDEDDLVCEYDSTWDGTESDEEESLETKNLKPSAKKRSGHQWNYGYSVGRNLRAAEDMQNYRHGYPEKDRPYFCNMFRRDDMDDEDMVNLYFYRNIIPSSPDKVSIEEFHMHWKGDYRRLERVHSYIQWLFPLQEPGMNYSARELTKKEIEVFRKDEEAKQRLVKSYELMLDFYGIQLIDETTGEVQRSDNWQQQFYNLNQNTHNNLRITRILKSLGELGFQHFQAPLVRFFLKETLIEHQLERVKQSVLDYFLFAVRDKKERMELIKYAFLNYYPKDEFVWCPRKMQRRWLEEGEMSDGTVPKEDYAIGKTMGGQENEMNYDTCKVDQFQGSSVDSEFKSSSVEQPTRDNRQMAEPSSQDTGSINKHSPSKGHTREPGDENTGSLSVGPALQICKAETAQGQDKKAEMESNRLTTKSQPNDIEKNRTIDTSIAEQNDNEMSIKNDSSDSLTGETPNPPGKAVAGLTIRSDTAELPKNSETLTATAGVQDADCHKFKDEVAESISLSGEGANNHTVIGAAENSKRQSSNQAEELESQVDGATQSSKPEVGTDNAWNQEAGTDIHTLNGEANDTNSSETGARKSPRPDTEELENQKYEAETDKSSRPEGEGAGSNIDQAAEHENPGSKGEAIDNNRNGSVKVEKHQPEIQGNEKQNSEGGVKDKEGFIQYCDSGAGKQFVSQFEANTDGFIEEAAHTRGKTQNPDDMLCNEEPMIIDNSFQTAEERMEEDSSGGEGSVQMEVNSAE</sequence>
<dbReference type="EMBL" id="JAFBMS010000004">
    <property type="protein sequence ID" value="KAG9353199.1"/>
    <property type="molecule type" value="Genomic_DNA"/>
</dbReference>
<feature type="domain" description="Opioid growth factor receptor (OGFr) conserved" evidence="3">
    <location>
        <begin position="146"/>
        <end position="349"/>
    </location>
</feature>
<feature type="compositionally biased region" description="Polar residues" evidence="2">
    <location>
        <begin position="567"/>
        <end position="577"/>
    </location>
</feature>
<feature type="compositionally biased region" description="Low complexity" evidence="2">
    <location>
        <begin position="395"/>
        <end position="407"/>
    </location>
</feature>
<gene>
    <name evidence="4" type="ORF">JZ751_017775</name>
</gene>
<dbReference type="GO" id="GO:0016020">
    <property type="term" value="C:membrane"/>
    <property type="evidence" value="ECO:0007669"/>
    <property type="project" value="InterPro"/>
</dbReference>
<dbReference type="PANTHER" id="PTHR14015">
    <property type="entry name" value="OPIOID GROWTH FACTOR RECEPTOR OGFR ZETA-TYPE OPIOID RECEPTOR"/>
    <property type="match status" value="1"/>
</dbReference>
<proteinExistence type="inferred from homology"/>
<dbReference type="OrthoDB" id="9030204at2759"/>
<protein>
    <recommendedName>
        <fullName evidence="3">Opioid growth factor receptor (OGFr) conserved domain-containing protein</fullName>
    </recommendedName>
</protein>
<comment type="caution">
    <text evidence="4">The sequence shown here is derived from an EMBL/GenBank/DDBJ whole genome shotgun (WGS) entry which is preliminary data.</text>
</comment>
<feature type="compositionally biased region" description="Basic and acidic residues" evidence="2">
    <location>
        <begin position="680"/>
        <end position="694"/>
    </location>
</feature>
<feature type="non-terminal residue" evidence="4">
    <location>
        <position position="807"/>
    </location>
</feature>
<feature type="region of interest" description="Disordered" evidence="2">
    <location>
        <begin position="783"/>
        <end position="807"/>
    </location>
</feature>
<evidence type="ECO:0000256" key="2">
    <source>
        <dbReference type="SAM" id="MobiDB-lite"/>
    </source>
</evidence>